<dbReference type="PANTHER" id="PTHR28230">
    <property type="entry name" value="CHROMOSOME 1, WHOLE GENOME SHOTGUN SEQUENCE"/>
    <property type="match status" value="1"/>
</dbReference>
<protein>
    <submittedName>
        <fullName evidence="1">Uncharacterized protein</fullName>
    </submittedName>
</protein>
<keyword evidence="2" id="KW-1185">Reference proteome</keyword>
<dbReference type="STRING" id="205917.A0A4Y9ZC99"/>
<dbReference type="GO" id="GO:0045040">
    <property type="term" value="P:protein insertion into mitochondrial outer membrane"/>
    <property type="evidence" value="ECO:0007669"/>
    <property type="project" value="InterPro"/>
</dbReference>
<sequence>MPRSIDSLDSRSSYDPDDDLDIAQEEWEESLNQLVQVVSLVLFPYLGKWLGRRCSYWAYARYLKFGLGKSFLLGQEPLPSSAM</sequence>
<dbReference type="AlphaFoldDB" id="A0A4Y9ZC99"/>
<accession>A0A4Y9ZC99</accession>
<evidence type="ECO:0000313" key="1">
    <source>
        <dbReference type="EMBL" id="TFY71453.1"/>
    </source>
</evidence>
<name>A0A4Y9ZC99_9AGAM</name>
<gene>
    <name evidence="1" type="ORF">EVG20_g1566</name>
</gene>
<comment type="caution">
    <text evidence="1">The sequence shown here is derived from an EMBL/GenBank/DDBJ whole genome shotgun (WGS) entry which is preliminary data.</text>
</comment>
<dbReference type="PANTHER" id="PTHR28230:SF1">
    <property type="entry name" value="MITOCHONDRIAL IMPORT PROTEIN 2"/>
    <property type="match status" value="1"/>
</dbReference>
<dbReference type="GO" id="GO:0005741">
    <property type="term" value="C:mitochondrial outer membrane"/>
    <property type="evidence" value="ECO:0007669"/>
    <property type="project" value="TreeGrafter"/>
</dbReference>
<dbReference type="InterPro" id="IPR037652">
    <property type="entry name" value="Mim2"/>
</dbReference>
<reference evidence="1 2" key="1">
    <citation type="submission" date="2019-02" db="EMBL/GenBank/DDBJ databases">
        <title>Genome sequencing of the rare red list fungi Dentipellis fragilis.</title>
        <authorList>
            <person name="Buettner E."/>
            <person name="Kellner H."/>
        </authorList>
    </citation>
    <scope>NUCLEOTIDE SEQUENCE [LARGE SCALE GENOMIC DNA]</scope>
    <source>
        <strain evidence="1 2">DSM 105465</strain>
    </source>
</reference>
<dbReference type="Pfam" id="PF19117">
    <property type="entry name" value="Mim2"/>
    <property type="match status" value="1"/>
</dbReference>
<proteinExistence type="predicted"/>
<dbReference type="GO" id="GO:0070096">
    <property type="term" value="P:mitochondrial outer membrane translocase complex assembly"/>
    <property type="evidence" value="ECO:0007669"/>
    <property type="project" value="InterPro"/>
</dbReference>
<organism evidence="1 2">
    <name type="scientific">Dentipellis fragilis</name>
    <dbReference type="NCBI Taxonomy" id="205917"/>
    <lineage>
        <taxon>Eukaryota</taxon>
        <taxon>Fungi</taxon>
        <taxon>Dikarya</taxon>
        <taxon>Basidiomycota</taxon>
        <taxon>Agaricomycotina</taxon>
        <taxon>Agaricomycetes</taxon>
        <taxon>Russulales</taxon>
        <taxon>Hericiaceae</taxon>
        <taxon>Dentipellis</taxon>
    </lineage>
</organism>
<dbReference type="Proteomes" id="UP000298327">
    <property type="component" value="Unassembled WGS sequence"/>
</dbReference>
<evidence type="ECO:0000313" key="2">
    <source>
        <dbReference type="Proteomes" id="UP000298327"/>
    </source>
</evidence>
<dbReference type="EMBL" id="SEOQ01000051">
    <property type="protein sequence ID" value="TFY71453.1"/>
    <property type="molecule type" value="Genomic_DNA"/>
</dbReference>